<protein>
    <submittedName>
        <fullName evidence="1">Uncharacterized protein</fullName>
    </submittedName>
</protein>
<keyword evidence="2" id="KW-1185">Reference proteome</keyword>
<sequence length="99" mass="10884">GIMFSNLHYFAFININPRPWHRQDVSANPMAHVGRAGRTKSCCWRATQPGCRCRVARGAWSCMGDTEQASSCSVKWPSRLSSCDPWLLDSGTGLGALTP</sequence>
<proteinExistence type="predicted"/>
<dbReference type="AlphaFoldDB" id="A0A8C0QN50"/>
<reference evidence="1" key="2">
    <citation type="submission" date="2025-09" db="UniProtKB">
        <authorList>
            <consortium name="Ensembl"/>
        </authorList>
    </citation>
    <scope>IDENTIFICATION</scope>
</reference>
<evidence type="ECO:0000313" key="2">
    <source>
        <dbReference type="Proteomes" id="UP000694404"/>
    </source>
</evidence>
<reference evidence="1" key="1">
    <citation type="submission" date="2025-08" db="UniProtKB">
        <authorList>
            <consortium name="Ensembl"/>
        </authorList>
    </citation>
    <scope>IDENTIFICATION</scope>
</reference>
<dbReference type="GeneTree" id="ENSGT00950000185057"/>
<dbReference type="Proteomes" id="UP000694404">
    <property type="component" value="Unplaced"/>
</dbReference>
<name>A0A8C0QN50_CHEAB</name>
<dbReference type="Ensembl" id="ENSCABT00000028332.1">
    <property type="protein sequence ID" value="ENSCABP00000025858.1"/>
    <property type="gene ID" value="ENSCABG00000019026.1"/>
</dbReference>
<organism evidence="1 2">
    <name type="scientific">Chelonoidis abingdonii</name>
    <name type="common">Abingdon island giant tortoise</name>
    <name type="synonym">Testudo abingdonii</name>
    <dbReference type="NCBI Taxonomy" id="106734"/>
    <lineage>
        <taxon>Eukaryota</taxon>
        <taxon>Metazoa</taxon>
        <taxon>Chordata</taxon>
        <taxon>Craniata</taxon>
        <taxon>Vertebrata</taxon>
        <taxon>Euteleostomi</taxon>
        <taxon>Archelosauria</taxon>
        <taxon>Testudinata</taxon>
        <taxon>Testudines</taxon>
        <taxon>Cryptodira</taxon>
        <taxon>Durocryptodira</taxon>
        <taxon>Testudinoidea</taxon>
        <taxon>Testudinidae</taxon>
        <taxon>Chelonoidis</taxon>
    </lineage>
</organism>
<accession>A0A8C0QN50</accession>
<evidence type="ECO:0000313" key="1">
    <source>
        <dbReference type="Ensembl" id="ENSCABP00000025858.1"/>
    </source>
</evidence>